<feature type="transmembrane region" description="Helical" evidence="1">
    <location>
        <begin position="251"/>
        <end position="274"/>
    </location>
</feature>
<dbReference type="HOGENOM" id="CLU_798794_0_0_4"/>
<feature type="transmembrane region" description="Helical" evidence="1">
    <location>
        <begin position="148"/>
        <end position="169"/>
    </location>
</feature>
<dbReference type="AlphaFoldDB" id="S6B1C9"/>
<evidence type="ECO:0000256" key="1">
    <source>
        <dbReference type="SAM" id="Phobius"/>
    </source>
</evidence>
<keyword evidence="3" id="KW-1185">Reference proteome</keyword>
<dbReference type="EMBL" id="AP013066">
    <property type="protein sequence ID" value="BAN34502.1"/>
    <property type="molecule type" value="Genomic_DNA"/>
</dbReference>
<feature type="transmembrane region" description="Helical" evidence="1">
    <location>
        <begin position="60"/>
        <end position="83"/>
    </location>
</feature>
<sequence>MTLTHRQASWLLTALALLLILKLKLLPALLVGLLVYHLIHLIAARLAIAKLSGRNAKILSVILVSGLVITLLVAGVIGILTILRAESGGPAAFMKKLAEILESSRSSLPEWIYSALPHDGDALKVYLAEWLRGHSGELKIMGKEAGHTLAHVLIGMVIGAMLSLYEMVAIEVRKPFVTALTERAVKFSDAFRNIVFAQMKIAALNSFLTWIYLGVVLPQAGVNLPFASTLVVVTFVAGLIPILGNILSNTAIVIVSLGHSFQMAMTSLLFLVSIHKLEYFLNAKIVGSQIKANAWELLTAMLVMEAAFGLPGLVAAPVYYAYVKSELKEGGAI</sequence>
<proteinExistence type="predicted"/>
<feature type="transmembrane region" description="Helical" evidence="1">
    <location>
        <begin position="190"/>
        <end position="212"/>
    </location>
</feature>
<gene>
    <name evidence="2" type="ORF">SCD_n00660</name>
</gene>
<feature type="transmembrane region" description="Helical" evidence="1">
    <location>
        <begin position="224"/>
        <end position="244"/>
    </location>
</feature>
<keyword evidence="1" id="KW-1133">Transmembrane helix</keyword>
<reference evidence="2 3" key="1">
    <citation type="journal article" date="2012" name="Appl. Environ. Microbiol.">
        <title>Draft genome sequence of a psychrotolerant sulfur-oxidizing bacterium, Sulfuricella denitrificans skB26, and proteomic insights into cold adaptation.</title>
        <authorList>
            <person name="Watanabe T."/>
            <person name="Kojima H."/>
            <person name="Fukui M."/>
        </authorList>
    </citation>
    <scope>NUCLEOTIDE SEQUENCE [LARGE SCALE GENOMIC DNA]</scope>
    <source>
        <strain evidence="3">skB26</strain>
    </source>
</reference>
<dbReference type="Proteomes" id="UP000015559">
    <property type="component" value="Chromosome"/>
</dbReference>
<evidence type="ECO:0000313" key="2">
    <source>
        <dbReference type="EMBL" id="BAN34502.1"/>
    </source>
</evidence>
<accession>S6B1C9</accession>
<feature type="transmembrane region" description="Helical" evidence="1">
    <location>
        <begin position="294"/>
        <end position="322"/>
    </location>
</feature>
<evidence type="ECO:0000313" key="3">
    <source>
        <dbReference type="Proteomes" id="UP000015559"/>
    </source>
</evidence>
<dbReference type="OrthoDB" id="8113193at2"/>
<dbReference type="STRING" id="1163617.SCD_n00660"/>
<organism evidence="2 3">
    <name type="scientific">Sulfuricella denitrificans (strain DSM 22764 / NBRC 105220 / skB26)</name>
    <dbReference type="NCBI Taxonomy" id="1163617"/>
    <lineage>
        <taxon>Bacteria</taxon>
        <taxon>Pseudomonadati</taxon>
        <taxon>Pseudomonadota</taxon>
        <taxon>Betaproteobacteria</taxon>
        <taxon>Nitrosomonadales</taxon>
        <taxon>Sulfuricellaceae</taxon>
        <taxon>Sulfuricella</taxon>
    </lineage>
</organism>
<dbReference type="eggNOG" id="COG0628">
    <property type="taxonomic scope" value="Bacteria"/>
</dbReference>
<name>S6B1C9_SULDS</name>
<dbReference type="RefSeq" id="WP_009206550.1">
    <property type="nucleotide sequence ID" value="NC_022357.1"/>
</dbReference>
<protein>
    <submittedName>
        <fullName evidence="2">Permease</fullName>
    </submittedName>
</protein>
<dbReference type="KEGG" id="sdr:SCD_n00660"/>
<keyword evidence="1" id="KW-0472">Membrane</keyword>
<keyword evidence="1" id="KW-0812">Transmembrane</keyword>